<keyword evidence="3" id="KW-0436">Ligase</keyword>
<reference evidence="2 5" key="2">
    <citation type="journal article" date="2016" name="Front. Microbiol.">
        <title>Genomic Resource of Rice Seed Associated Bacteria.</title>
        <authorList>
            <person name="Midha S."/>
            <person name="Bansal K."/>
            <person name="Sharma S."/>
            <person name="Kumar N."/>
            <person name="Patil P.P."/>
            <person name="Chaudhry V."/>
            <person name="Patil P.B."/>
        </authorList>
    </citation>
    <scope>NUCLEOTIDE SEQUENCE [LARGE SCALE GENOMIC DNA]</scope>
    <source>
        <strain evidence="2 5">RSA11</strain>
    </source>
</reference>
<sequence>MALKEEFYYRSPIFIQNWLTSLYGRKLMQERYGPLYEQKMKELRKKDRTQDYKAEQLDRLNAFLIFVATHTPYYAQLFHEHDIQLPFTSLEQLKTIPILEKETLRQNNDAFMSRVDAPVRGRTGGTSGKSLQVAFMREDVQERMAHLDYFKERHGFHAGMRRASFTGRTLTAVDQKKPIFWRMNRPLNQLLVSIFHMKEENFPAYIEELNRFQPQALDGTPTAMVEIARYMLKHHIKLDIPLIAIFPTSETVTEEMRSVLEEAFNAPVFDQYGSSEGAPIISECSHRKLHLHHETGIIEPYGEDGEVVVTCFTTRGTPLIRYRIGDRMTLSDETCSCGLNGPVIASIDGRGTSYIVSEKRGKVFEGDITTIARELPNSVLRLQVEQHALNHVTLRYIPDAKRFRPKHEQILLNEMRKLLGSEMKIVLEPVEQVKQEPNGKTLIVKQSMK</sequence>
<dbReference type="GO" id="GO:0016874">
    <property type="term" value="F:ligase activity"/>
    <property type="evidence" value="ECO:0007669"/>
    <property type="project" value="UniProtKB-KW"/>
</dbReference>
<reference evidence="1 4" key="1">
    <citation type="journal article" date="2015" name="Int. J. Syst. Evol. Microbiol.">
        <title>Exiguobacterium enclense sp. nov., isolated from sediment.</title>
        <authorList>
            <person name="Dastager S.G."/>
            <person name="Mawlankar R."/>
            <person name="Sonalkar V.V."/>
            <person name="Thorat M.N."/>
            <person name="Mual P."/>
            <person name="Verma A."/>
            <person name="Krishnamurthi S."/>
            <person name="Tang S.K."/>
            <person name="Li W.J."/>
        </authorList>
    </citation>
    <scope>NUCLEOTIDE SEQUENCE [LARGE SCALE GENOMIC DNA]</scope>
    <source>
        <strain evidence="1 4">NIO-1109</strain>
    </source>
</reference>
<accession>A0A0V8GI77</accession>
<dbReference type="Proteomes" id="UP000053797">
    <property type="component" value="Unassembled WGS sequence"/>
</dbReference>
<name>A0A0V8GI77_9BACL</name>
<dbReference type="Proteomes" id="UP000072605">
    <property type="component" value="Unassembled WGS sequence"/>
</dbReference>
<evidence type="ECO:0000313" key="2">
    <source>
        <dbReference type="EMBL" id="KTR28125.1"/>
    </source>
</evidence>
<dbReference type="RefSeq" id="WP_023469396.1">
    <property type="nucleotide sequence ID" value="NZ_FMYN01000001.1"/>
</dbReference>
<dbReference type="EMBL" id="JBAWKY010000001">
    <property type="protein sequence ID" value="MEI4462019.1"/>
    <property type="molecule type" value="Genomic_DNA"/>
</dbReference>
<dbReference type="InterPro" id="IPR053158">
    <property type="entry name" value="CapK_Type1_Caps_Biosynth"/>
</dbReference>
<dbReference type="PANTHER" id="PTHR36932:SF1">
    <property type="entry name" value="CAPSULAR POLYSACCHARIDE BIOSYNTHESIS PROTEIN"/>
    <property type="match status" value="1"/>
</dbReference>
<dbReference type="AlphaFoldDB" id="A0A0V8GI77"/>
<comment type="caution">
    <text evidence="1">The sequence shown here is derived from an EMBL/GenBank/DDBJ whole genome shotgun (WGS) entry which is preliminary data.</text>
</comment>
<gene>
    <name evidence="1" type="ORF">AS033_01075</name>
    <name evidence="2" type="ORF">RSA11_02515</name>
    <name evidence="3" type="ORF">SZL87_06190</name>
</gene>
<keyword evidence="6" id="KW-1185">Reference proteome</keyword>
<dbReference type="GeneID" id="90837948"/>
<dbReference type="SUPFAM" id="SSF56801">
    <property type="entry name" value="Acetyl-CoA synthetase-like"/>
    <property type="match status" value="1"/>
</dbReference>
<evidence type="ECO:0000313" key="1">
    <source>
        <dbReference type="EMBL" id="KSU49992.1"/>
    </source>
</evidence>
<proteinExistence type="predicted"/>
<evidence type="ECO:0000313" key="5">
    <source>
        <dbReference type="Proteomes" id="UP000072605"/>
    </source>
</evidence>
<dbReference type="Proteomes" id="UP001387110">
    <property type="component" value="Unassembled WGS sequence"/>
</dbReference>
<evidence type="ECO:0000313" key="6">
    <source>
        <dbReference type="Proteomes" id="UP001387110"/>
    </source>
</evidence>
<reference evidence="3 6" key="3">
    <citation type="submission" date="2023-12" db="EMBL/GenBank/DDBJ databases">
        <authorList>
            <person name="Easwaran N."/>
            <person name="Lazarus H.P.S."/>
        </authorList>
    </citation>
    <scope>NUCLEOTIDE SEQUENCE [LARGE SCALE GENOMIC DNA]</scope>
    <source>
        <strain evidence="3 6">VIT-2023</strain>
    </source>
</reference>
<protein>
    <submittedName>
        <fullName evidence="1">CoF synthetase</fullName>
    </submittedName>
    <submittedName>
        <fullName evidence="2">Coenzyme F390 synthetase</fullName>
    </submittedName>
    <submittedName>
        <fullName evidence="3">Phenylacetate--CoA ligase family protein</fullName>
    </submittedName>
</protein>
<evidence type="ECO:0000313" key="4">
    <source>
        <dbReference type="Proteomes" id="UP000053797"/>
    </source>
</evidence>
<organism evidence="1 4">
    <name type="scientific">Exiguobacterium indicum</name>
    <dbReference type="NCBI Taxonomy" id="296995"/>
    <lineage>
        <taxon>Bacteria</taxon>
        <taxon>Bacillati</taxon>
        <taxon>Bacillota</taxon>
        <taxon>Bacilli</taxon>
        <taxon>Bacillales</taxon>
        <taxon>Bacillales Family XII. Incertae Sedis</taxon>
        <taxon>Exiguobacterium</taxon>
    </lineage>
</organism>
<evidence type="ECO:0000313" key="3">
    <source>
        <dbReference type="EMBL" id="MEI4462019.1"/>
    </source>
</evidence>
<dbReference type="EMBL" id="LNQL01000001">
    <property type="protein sequence ID" value="KSU49992.1"/>
    <property type="molecule type" value="Genomic_DNA"/>
</dbReference>
<dbReference type="EMBL" id="LDQV01000009">
    <property type="protein sequence ID" value="KTR28125.1"/>
    <property type="molecule type" value="Genomic_DNA"/>
</dbReference>
<dbReference type="InterPro" id="IPR042099">
    <property type="entry name" value="ANL_N_sf"/>
</dbReference>
<dbReference type="PANTHER" id="PTHR36932">
    <property type="entry name" value="CAPSULAR POLYSACCHARIDE BIOSYNTHESIS PROTEIN"/>
    <property type="match status" value="1"/>
</dbReference>
<dbReference type="OrthoDB" id="580775at2"/>
<dbReference type="Gene3D" id="3.40.50.12780">
    <property type="entry name" value="N-terminal domain of ligase-like"/>
    <property type="match status" value="1"/>
</dbReference>